<dbReference type="RefSeq" id="WP_035941465.1">
    <property type="nucleotide sequence ID" value="NZ_CADFFX010000003.1"/>
</dbReference>
<proteinExistence type="predicted"/>
<dbReference type="Proteomes" id="UP000027466">
    <property type="component" value="Unassembled WGS sequence"/>
</dbReference>
<accession>A0A069Q580</accession>
<evidence type="ECO:0008006" key="3">
    <source>
        <dbReference type="Google" id="ProtNLM"/>
    </source>
</evidence>
<dbReference type="InterPro" id="IPR021951">
    <property type="entry name" value="DUF3567"/>
</dbReference>
<dbReference type="Pfam" id="PF12091">
    <property type="entry name" value="DUF3567"/>
    <property type="match status" value="1"/>
</dbReference>
<name>A0A069Q580_9BURK</name>
<sequence length="85" mass="9843">MQMIYNSPNYCVVEFPPQDNHIAMKAGGYEIVDKNMQREIFIDGALAASFREHVQKLIEEEQSLEDVDEFLGQFDILMNQPVILH</sequence>
<reference evidence="1 2" key="1">
    <citation type="submission" date="2014-03" db="EMBL/GenBank/DDBJ databases">
        <title>Draft Genome Sequences of Four Burkholderia Strains.</title>
        <authorList>
            <person name="Liu X.Y."/>
            <person name="Li C.X."/>
            <person name="Xu J.H."/>
        </authorList>
    </citation>
    <scope>NUCLEOTIDE SEQUENCE [LARGE SCALE GENOMIC DNA]</scope>
    <source>
        <strain evidence="1 2">DSM 50014</strain>
    </source>
</reference>
<keyword evidence="2" id="KW-1185">Reference proteome</keyword>
<organism evidence="1 2">
    <name type="scientific">Caballeronia glathei</name>
    <dbReference type="NCBI Taxonomy" id="60547"/>
    <lineage>
        <taxon>Bacteria</taxon>
        <taxon>Pseudomonadati</taxon>
        <taxon>Pseudomonadota</taxon>
        <taxon>Betaproteobacteria</taxon>
        <taxon>Burkholderiales</taxon>
        <taxon>Burkholderiaceae</taxon>
        <taxon>Caballeronia</taxon>
    </lineage>
</organism>
<comment type="caution">
    <text evidence="1">The sequence shown here is derived from an EMBL/GenBank/DDBJ whole genome shotgun (WGS) entry which is preliminary data.</text>
</comment>
<protein>
    <recommendedName>
        <fullName evidence="3">DUF3567 domain-containing protein</fullName>
    </recommendedName>
</protein>
<evidence type="ECO:0000313" key="1">
    <source>
        <dbReference type="EMBL" id="KDR44926.1"/>
    </source>
</evidence>
<gene>
    <name evidence="1" type="ORF">BG61_01810</name>
</gene>
<dbReference type="AlphaFoldDB" id="A0A069Q580"/>
<evidence type="ECO:0000313" key="2">
    <source>
        <dbReference type="Proteomes" id="UP000027466"/>
    </source>
</evidence>
<dbReference type="EMBL" id="JFHC01000001">
    <property type="protein sequence ID" value="KDR44926.1"/>
    <property type="molecule type" value="Genomic_DNA"/>
</dbReference>